<dbReference type="Pfam" id="PF00535">
    <property type="entry name" value="Glycos_transf_2"/>
    <property type="match status" value="1"/>
</dbReference>
<accession>A1ZHS1</accession>
<dbReference type="PANTHER" id="PTHR43685">
    <property type="entry name" value="GLYCOSYLTRANSFERASE"/>
    <property type="match status" value="1"/>
</dbReference>
<keyword evidence="2" id="KW-0808">Transferase</keyword>
<dbReference type="EMBL" id="AAWS01000008">
    <property type="protein sequence ID" value="EAY30078.1"/>
    <property type="molecule type" value="Genomic_DNA"/>
</dbReference>
<dbReference type="PANTHER" id="PTHR43685:SF2">
    <property type="entry name" value="GLYCOSYLTRANSFERASE 2-LIKE DOMAIN-CONTAINING PROTEIN"/>
    <property type="match status" value="1"/>
</dbReference>
<evidence type="ECO:0000313" key="2">
    <source>
        <dbReference type="EMBL" id="EAY30078.1"/>
    </source>
</evidence>
<dbReference type="Proteomes" id="UP000004095">
    <property type="component" value="Unassembled WGS sequence"/>
</dbReference>
<protein>
    <submittedName>
        <fullName evidence="2">Glucosyltransferase</fullName>
    </submittedName>
</protein>
<gene>
    <name evidence="2" type="ORF">M23134_05411</name>
</gene>
<dbReference type="InterPro" id="IPR050834">
    <property type="entry name" value="Glycosyltransf_2"/>
</dbReference>
<dbReference type="Gene3D" id="3.90.550.10">
    <property type="entry name" value="Spore Coat Polysaccharide Biosynthesis Protein SpsA, Chain A"/>
    <property type="match status" value="1"/>
</dbReference>
<dbReference type="SUPFAM" id="SSF53448">
    <property type="entry name" value="Nucleotide-diphospho-sugar transferases"/>
    <property type="match status" value="1"/>
</dbReference>
<dbReference type="AlphaFoldDB" id="A1ZHS1"/>
<sequence>MTPSPYFSIIIPTYNRVDFILNTLDTVFNQQYTDYEVIVVDNCSTDNTLEVLQPLIDEGKIRFIQHDKNYERAKSRNTGMQNAQGEYLTFLDSDDFMYPDNLLDAYNYAQQHPDKKVFHNLYELVDEDKKVLSKYDFQPLTDPVRQISEGNFLSCIGVFVHRDIYQNISWDETPVLTGSEDYDFALRLVAAFPAIGRINKFNNGVLDHPARTINTAQLHKAEERFEYFIKKLNEDEDYAFFGKYLNKIKATLYIFLAGMAKEAHKLPKMKTYIRMAYKVDKGVWKRRNFQSLNYHYIKKKLLKN</sequence>
<feature type="domain" description="Glycosyltransferase 2-like" evidence="1">
    <location>
        <begin position="8"/>
        <end position="122"/>
    </location>
</feature>
<proteinExistence type="predicted"/>
<keyword evidence="3" id="KW-1185">Reference proteome</keyword>
<name>A1ZHS1_MICM2</name>
<dbReference type="RefSeq" id="WP_002695633.1">
    <property type="nucleotide sequence ID" value="NZ_AAWS01000008.1"/>
</dbReference>
<dbReference type="InterPro" id="IPR001173">
    <property type="entry name" value="Glyco_trans_2-like"/>
</dbReference>
<dbReference type="CDD" id="cd00761">
    <property type="entry name" value="Glyco_tranf_GTA_type"/>
    <property type="match status" value="1"/>
</dbReference>
<dbReference type="GO" id="GO:0016740">
    <property type="term" value="F:transferase activity"/>
    <property type="evidence" value="ECO:0007669"/>
    <property type="project" value="UniProtKB-KW"/>
</dbReference>
<dbReference type="OrthoDB" id="6307329at2"/>
<evidence type="ECO:0000313" key="3">
    <source>
        <dbReference type="Proteomes" id="UP000004095"/>
    </source>
</evidence>
<organism evidence="2 3">
    <name type="scientific">Microscilla marina ATCC 23134</name>
    <dbReference type="NCBI Taxonomy" id="313606"/>
    <lineage>
        <taxon>Bacteria</taxon>
        <taxon>Pseudomonadati</taxon>
        <taxon>Bacteroidota</taxon>
        <taxon>Cytophagia</taxon>
        <taxon>Cytophagales</taxon>
        <taxon>Microscillaceae</taxon>
        <taxon>Microscilla</taxon>
    </lineage>
</organism>
<dbReference type="eggNOG" id="COG1215">
    <property type="taxonomic scope" value="Bacteria"/>
</dbReference>
<dbReference type="InterPro" id="IPR029044">
    <property type="entry name" value="Nucleotide-diphossugar_trans"/>
</dbReference>
<reference evidence="2 3" key="1">
    <citation type="submission" date="2007-01" db="EMBL/GenBank/DDBJ databases">
        <authorList>
            <person name="Haygood M."/>
            <person name="Podell S."/>
            <person name="Anderson C."/>
            <person name="Hopkinson B."/>
            <person name="Roe K."/>
            <person name="Barbeau K."/>
            <person name="Gaasterland T."/>
            <person name="Ferriera S."/>
            <person name="Johnson J."/>
            <person name="Kravitz S."/>
            <person name="Beeson K."/>
            <person name="Sutton G."/>
            <person name="Rogers Y.-H."/>
            <person name="Friedman R."/>
            <person name="Frazier M."/>
            <person name="Venter J.C."/>
        </authorList>
    </citation>
    <scope>NUCLEOTIDE SEQUENCE [LARGE SCALE GENOMIC DNA]</scope>
    <source>
        <strain evidence="2 3">ATCC 23134</strain>
    </source>
</reference>
<evidence type="ECO:0000259" key="1">
    <source>
        <dbReference type="Pfam" id="PF00535"/>
    </source>
</evidence>
<comment type="caution">
    <text evidence="2">The sequence shown here is derived from an EMBL/GenBank/DDBJ whole genome shotgun (WGS) entry which is preliminary data.</text>
</comment>